<evidence type="ECO:0000313" key="1">
    <source>
        <dbReference type="EMBL" id="MPD01648.1"/>
    </source>
</evidence>
<keyword evidence="2" id="KW-1185">Reference proteome</keyword>
<sequence length="123" mass="13628">MRRAMVRAPGSGAPSHPEISSTDLHLFIAEVCRKLLNRILIVCIVLLSNDVQPPLNAMTCANGNLLNVFVGRAQLGRQVHRDICVLSSTMSTIDISCKSCEFDYWESSLLLSPWRSVNLTTLE</sequence>
<proteinExistence type="predicted"/>
<organism evidence="1 2">
    <name type="scientific">Portunus trituberculatus</name>
    <name type="common">Swimming crab</name>
    <name type="synonym">Neptunus trituberculatus</name>
    <dbReference type="NCBI Taxonomy" id="210409"/>
    <lineage>
        <taxon>Eukaryota</taxon>
        <taxon>Metazoa</taxon>
        <taxon>Ecdysozoa</taxon>
        <taxon>Arthropoda</taxon>
        <taxon>Crustacea</taxon>
        <taxon>Multicrustacea</taxon>
        <taxon>Malacostraca</taxon>
        <taxon>Eumalacostraca</taxon>
        <taxon>Eucarida</taxon>
        <taxon>Decapoda</taxon>
        <taxon>Pleocyemata</taxon>
        <taxon>Brachyura</taxon>
        <taxon>Eubrachyura</taxon>
        <taxon>Portunoidea</taxon>
        <taxon>Portunidae</taxon>
        <taxon>Portuninae</taxon>
        <taxon>Portunus</taxon>
    </lineage>
</organism>
<dbReference type="Proteomes" id="UP000324222">
    <property type="component" value="Unassembled WGS sequence"/>
</dbReference>
<reference evidence="1 2" key="1">
    <citation type="submission" date="2019-05" db="EMBL/GenBank/DDBJ databases">
        <title>Another draft genome of Portunus trituberculatus and its Hox gene families provides insights of decapod evolution.</title>
        <authorList>
            <person name="Jeong J.-H."/>
            <person name="Song I."/>
            <person name="Kim S."/>
            <person name="Choi T."/>
            <person name="Kim D."/>
            <person name="Ryu S."/>
            <person name="Kim W."/>
        </authorList>
    </citation>
    <scope>NUCLEOTIDE SEQUENCE [LARGE SCALE GENOMIC DNA]</scope>
    <source>
        <tissue evidence="1">Muscle</tissue>
    </source>
</reference>
<dbReference type="EMBL" id="VSRR010128044">
    <property type="protein sequence ID" value="MPD01648.1"/>
    <property type="molecule type" value="Genomic_DNA"/>
</dbReference>
<dbReference type="AlphaFoldDB" id="A0A5B7K8X1"/>
<protein>
    <submittedName>
        <fullName evidence="1">Uncharacterized protein</fullName>
    </submittedName>
</protein>
<gene>
    <name evidence="1" type="ORF">E2C01_097185</name>
</gene>
<evidence type="ECO:0000313" key="2">
    <source>
        <dbReference type="Proteomes" id="UP000324222"/>
    </source>
</evidence>
<accession>A0A5B7K8X1</accession>
<name>A0A5B7K8X1_PORTR</name>
<comment type="caution">
    <text evidence="1">The sequence shown here is derived from an EMBL/GenBank/DDBJ whole genome shotgun (WGS) entry which is preliminary data.</text>
</comment>